<reference evidence="10" key="2">
    <citation type="submission" date="2020-10" db="EMBL/GenBank/DDBJ databases">
        <authorList>
            <person name="Palmer J.M."/>
        </authorList>
    </citation>
    <scope>NUCLEOTIDE SEQUENCE</scope>
    <source>
        <strain evidence="10">UCD 2041</strain>
    </source>
</reference>
<evidence type="ECO:0000256" key="3">
    <source>
        <dbReference type="ARBA" id="ARBA00022723"/>
    </source>
</evidence>
<dbReference type="GO" id="GO:0016491">
    <property type="term" value="F:oxidoreductase activity"/>
    <property type="evidence" value="ECO:0007669"/>
    <property type="project" value="InterPro"/>
</dbReference>
<dbReference type="PANTHER" id="PTHR10371:SF3">
    <property type="entry name" value="NADH DEHYDROGENASE [UBIQUINONE] FLAVOPROTEIN 2, MITOCHONDRIAL"/>
    <property type="match status" value="1"/>
</dbReference>
<keyword evidence="3 9" id="KW-0479">Metal-binding</keyword>
<dbReference type="InterPro" id="IPR041921">
    <property type="entry name" value="NuoE_N"/>
</dbReference>
<name>A0A7D9CYJ7_DEKBR</name>
<evidence type="ECO:0000256" key="5">
    <source>
        <dbReference type="ARBA" id="ARBA00023004"/>
    </source>
</evidence>
<dbReference type="OrthoDB" id="10254187at2759"/>
<evidence type="ECO:0000256" key="1">
    <source>
        <dbReference type="ARBA" id="ARBA00010643"/>
    </source>
</evidence>
<feature type="binding site" evidence="9">
    <location>
        <position position="170"/>
    </location>
    <ligand>
        <name>[2Fe-2S] cluster</name>
        <dbReference type="ChEBI" id="CHEBI:190135"/>
    </ligand>
</feature>
<reference evidence="11 12" key="1">
    <citation type="submission" date="2019-07" db="EMBL/GenBank/DDBJ databases">
        <authorList>
            <person name="Friedrich A."/>
            <person name="Schacherer J."/>
        </authorList>
    </citation>
    <scope>NUCLEOTIDE SEQUENCE [LARGE SCALE GENOMIC DNA]</scope>
</reference>
<dbReference type="FunFam" id="1.10.10.1590:FF:000001">
    <property type="entry name" value="NADH-quinone oxidoreductase subunit E"/>
    <property type="match status" value="1"/>
</dbReference>
<dbReference type="CDD" id="cd03064">
    <property type="entry name" value="TRX_Fd_NuoE"/>
    <property type="match status" value="1"/>
</dbReference>
<dbReference type="NCBIfam" id="TIGR01958">
    <property type="entry name" value="nuoE_fam"/>
    <property type="match status" value="1"/>
</dbReference>
<proteinExistence type="inferred from homology"/>
<keyword evidence="12" id="KW-1185">Reference proteome</keyword>
<dbReference type="GO" id="GO:0051537">
    <property type="term" value="F:2 iron, 2 sulfur cluster binding"/>
    <property type="evidence" value="ECO:0007669"/>
    <property type="project" value="UniProtKB-KW"/>
</dbReference>
<dbReference type="Gene3D" id="1.10.10.1590">
    <property type="entry name" value="NADH-quinone oxidoreductase subunit E"/>
    <property type="match status" value="1"/>
</dbReference>
<dbReference type="GO" id="GO:0006120">
    <property type="term" value="P:mitochondrial electron transport, NADH to ubiquinone"/>
    <property type="evidence" value="ECO:0007669"/>
    <property type="project" value="UniProtKB-ARBA"/>
</dbReference>
<dbReference type="GO" id="GO:0046872">
    <property type="term" value="F:metal ion binding"/>
    <property type="evidence" value="ECO:0007669"/>
    <property type="project" value="UniProtKB-KW"/>
</dbReference>
<dbReference type="PROSITE" id="PS01099">
    <property type="entry name" value="COMPLEX1_24K"/>
    <property type="match status" value="1"/>
</dbReference>
<comment type="cofactor">
    <cofactor evidence="9">
        <name>[2Fe-2S] cluster</name>
        <dbReference type="ChEBI" id="CHEBI:190135"/>
    </cofactor>
    <text evidence="9">Binds 1 [2Fe-2S] cluster.</text>
</comment>
<dbReference type="NCBIfam" id="NF005725">
    <property type="entry name" value="PRK07539.1-5"/>
    <property type="match status" value="1"/>
</dbReference>
<protein>
    <submittedName>
        <fullName evidence="11">DEBR0S2_17722g1_1</fullName>
    </submittedName>
</protein>
<evidence type="ECO:0000256" key="7">
    <source>
        <dbReference type="ARBA" id="ARBA00023027"/>
    </source>
</evidence>
<keyword evidence="2 9" id="KW-0001">2Fe-2S</keyword>
<dbReference type="GO" id="GO:1902494">
    <property type="term" value="C:catalytic complex"/>
    <property type="evidence" value="ECO:0007669"/>
    <property type="project" value="UniProtKB-ARBA"/>
</dbReference>
<dbReference type="InterPro" id="IPR036249">
    <property type="entry name" value="Thioredoxin-like_sf"/>
</dbReference>
<dbReference type="InterPro" id="IPR042128">
    <property type="entry name" value="NuoE_dom"/>
</dbReference>
<dbReference type="GO" id="GO:0005743">
    <property type="term" value="C:mitochondrial inner membrane"/>
    <property type="evidence" value="ECO:0007669"/>
    <property type="project" value="UniProtKB-ARBA"/>
</dbReference>
<evidence type="ECO:0000256" key="9">
    <source>
        <dbReference type="PIRSR" id="PIRSR000216-1"/>
    </source>
</evidence>
<evidence type="ECO:0000313" key="11">
    <source>
        <dbReference type="EMBL" id="VUG17850.1"/>
    </source>
</evidence>
<dbReference type="EMBL" id="CP063133">
    <property type="protein sequence ID" value="QOU18966.1"/>
    <property type="molecule type" value="Genomic_DNA"/>
</dbReference>
<comment type="similarity">
    <text evidence="1">Belongs to the complex I 24 kDa subunit family.</text>
</comment>
<dbReference type="SUPFAM" id="SSF52833">
    <property type="entry name" value="Thioredoxin-like"/>
    <property type="match status" value="1"/>
</dbReference>
<dbReference type="PIRSF" id="PIRSF000216">
    <property type="entry name" value="NADH_DH_24kDa"/>
    <property type="match status" value="1"/>
</dbReference>
<keyword evidence="4" id="KW-1278">Translocase</keyword>
<dbReference type="FunFam" id="3.40.30.10:FF:000022">
    <property type="entry name" value="NADH dehydrogenase flavoprotein 2, mitochondrial"/>
    <property type="match status" value="1"/>
</dbReference>
<comment type="cofactor">
    <cofactor evidence="8">
        <name>[2Fe-2S] cluster</name>
        <dbReference type="ChEBI" id="CHEBI:190135"/>
    </cofactor>
</comment>
<keyword evidence="6 9" id="KW-0411">Iron-sulfur</keyword>
<dbReference type="EMBL" id="CABFWN010000002">
    <property type="protein sequence ID" value="VUG17850.1"/>
    <property type="molecule type" value="Genomic_DNA"/>
</dbReference>
<organism evidence="11 12">
    <name type="scientific">Dekkera bruxellensis</name>
    <name type="common">Brettanomyces custersii</name>
    <dbReference type="NCBI Taxonomy" id="5007"/>
    <lineage>
        <taxon>Eukaryota</taxon>
        <taxon>Fungi</taxon>
        <taxon>Dikarya</taxon>
        <taxon>Ascomycota</taxon>
        <taxon>Saccharomycotina</taxon>
        <taxon>Pichiomycetes</taxon>
        <taxon>Pichiales</taxon>
        <taxon>Pichiaceae</taxon>
        <taxon>Brettanomyces</taxon>
    </lineage>
</organism>
<accession>A0A7D9CYJ7</accession>
<dbReference type="AlphaFoldDB" id="A0A7D9CYJ7"/>
<feature type="binding site" evidence="9">
    <location>
        <position position="125"/>
    </location>
    <ligand>
        <name>[2Fe-2S] cluster</name>
        <dbReference type="ChEBI" id="CHEBI:190135"/>
    </ligand>
</feature>
<dbReference type="InterPro" id="IPR002023">
    <property type="entry name" value="NuoE-like"/>
</dbReference>
<sequence length="239" mass="27063">MSTNLIKSMFTKRVSLKPLTQYRYGHIIAVHRDTKYNNSKIPFKFTKSNLERAKAIVAKYPSQYKKAAVMPLLDLGQRQLGFTSISVMNYVAELLDMPPMRVYEVASFYTMYHRKPVGKYHVQVCMTTPCQLCGANNLMDTVVSYLGIKPGQVTSDGFFSLEEVECLGACVNAPMMQINDDYFEDLDSKEKVVKILDDLKLNKHPTIGTTKRATCEPFSGPKVLKGEPLDVRNVTRKDI</sequence>
<dbReference type="Proteomes" id="UP000478008">
    <property type="component" value="Unassembled WGS sequence"/>
</dbReference>
<dbReference type="GO" id="GO:0008137">
    <property type="term" value="F:NADH dehydrogenase (ubiquinone) activity"/>
    <property type="evidence" value="ECO:0007669"/>
    <property type="project" value="UniProtKB-ARBA"/>
</dbReference>
<feature type="binding site" evidence="9">
    <location>
        <position position="166"/>
    </location>
    <ligand>
        <name>[2Fe-2S] cluster</name>
        <dbReference type="ChEBI" id="CHEBI:190135"/>
    </ligand>
</feature>
<evidence type="ECO:0000256" key="2">
    <source>
        <dbReference type="ARBA" id="ARBA00022714"/>
    </source>
</evidence>
<evidence type="ECO:0000256" key="6">
    <source>
        <dbReference type="ARBA" id="ARBA00023014"/>
    </source>
</evidence>
<dbReference type="Proteomes" id="UP000663131">
    <property type="component" value="Chromosome 5"/>
</dbReference>
<gene>
    <name evidence="11" type="primary">nuo-24</name>
    <name evidence="10" type="ORF">BRETT_004187</name>
    <name evidence="11" type="ORF">DEBR0S2_17722G</name>
</gene>
<dbReference type="Pfam" id="PF01257">
    <property type="entry name" value="2Fe-2S_thioredx"/>
    <property type="match status" value="1"/>
</dbReference>
<keyword evidence="7" id="KW-0520">NAD</keyword>
<dbReference type="PANTHER" id="PTHR10371">
    <property type="entry name" value="NADH DEHYDROGENASE UBIQUINONE FLAVOPROTEIN 2, MITOCHONDRIAL"/>
    <property type="match status" value="1"/>
</dbReference>
<dbReference type="GO" id="GO:0098796">
    <property type="term" value="C:membrane protein complex"/>
    <property type="evidence" value="ECO:0007669"/>
    <property type="project" value="UniProtKB-ARBA"/>
</dbReference>
<evidence type="ECO:0000313" key="10">
    <source>
        <dbReference type="EMBL" id="QOU18966.1"/>
    </source>
</evidence>
<keyword evidence="5 9" id="KW-0408">Iron</keyword>
<feature type="binding site" evidence="9">
    <location>
        <position position="130"/>
    </location>
    <ligand>
        <name>[2Fe-2S] cluster</name>
        <dbReference type="ChEBI" id="CHEBI:190135"/>
    </ligand>
</feature>
<evidence type="ECO:0000313" key="12">
    <source>
        <dbReference type="Proteomes" id="UP000478008"/>
    </source>
</evidence>
<evidence type="ECO:0000256" key="8">
    <source>
        <dbReference type="ARBA" id="ARBA00034078"/>
    </source>
</evidence>
<dbReference type="Gene3D" id="3.40.30.10">
    <property type="entry name" value="Glutaredoxin"/>
    <property type="match status" value="1"/>
</dbReference>
<evidence type="ECO:0000256" key="4">
    <source>
        <dbReference type="ARBA" id="ARBA00022967"/>
    </source>
</evidence>
<reference evidence="10" key="3">
    <citation type="journal article" name="BMC Genomics">
        <title>New genome assemblies reveal patterns of domestication and adaptation across Brettanomyces (Dekkera) species.</title>
        <authorList>
            <person name="Roach M.J."/>
            <person name="Borneman A.R."/>
        </authorList>
    </citation>
    <scope>NUCLEOTIDE SEQUENCE</scope>
    <source>
        <strain evidence="10">UCD 2041</strain>
    </source>
</reference>